<name>A0A8I2YGA2_9AGAM</name>
<dbReference type="OrthoDB" id="2674601at2759"/>
<protein>
    <submittedName>
        <fullName evidence="1">Uncharacterized protein</fullName>
    </submittedName>
</protein>
<dbReference type="AlphaFoldDB" id="A0A8I2YGA2"/>
<reference evidence="1" key="1">
    <citation type="submission" date="2021-03" db="EMBL/GenBank/DDBJ databases">
        <title>Evolutionary innovations through gain and loss of genes in the ectomycorrhizal Boletales.</title>
        <authorList>
            <person name="Wu G."/>
            <person name="Miyauchi S."/>
            <person name="Morin E."/>
            <person name="Yang Z.-L."/>
            <person name="Xu J."/>
            <person name="Martin F.M."/>
        </authorList>
    </citation>
    <scope>NUCLEOTIDE SEQUENCE</scope>
    <source>
        <strain evidence="1">BR01</strain>
    </source>
</reference>
<organism evidence="1 2">
    <name type="scientific">Boletus reticuloceps</name>
    <dbReference type="NCBI Taxonomy" id="495285"/>
    <lineage>
        <taxon>Eukaryota</taxon>
        <taxon>Fungi</taxon>
        <taxon>Dikarya</taxon>
        <taxon>Basidiomycota</taxon>
        <taxon>Agaricomycotina</taxon>
        <taxon>Agaricomycetes</taxon>
        <taxon>Agaricomycetidae</taxon>
        <taxon>Boletales</taxon>
        <taxon>Boletineae</taxon>
        <taxon>Boletaceae</taxon>
        <taxon>Boletoideae</taxon>
        <taxon>Boletus</taxon>
    </lineage>
</organism>
<gene>
    <name evidence="1" type="ORF">JVT61DRAFT_9578</name>
</gene>
<sequence>MVQSIFSSLGKVYFEVDPTVTSESNLDVRRYLRGTLLPALVDDPVILQDSDRDRPPLLKITLWDEFEPVIRANISQREAARVIKEKHTAKEHGGIFLSLEKAVKLYHVTTRVLLNSFSHSFTICKVLLNGPGFAPEQTKYFQILPKENESYNSLYLQMVWAMIRKELGDEFDMKFVYNSRQRNHLNTLLDCLWRDAEQSTEMSEKNVLCAYHAFCWSLVHSPEPMSQKQWGNPIQRFLWLKALWSDGSFLPAKDVTPILVQLKYFCRLVTLYEVLANYDATLPAMEDPIQQVGRHHTLALQLGMVTPFNMVYELQQFVSALVYNQVADPQVYVDPNYEWISIGRETLHLQRLREGMQHLVQTVKEMTCCQRPQ</sequence>
<keyword evidence="2" id="KW-1185">Reference proteome</keyword>
<evidence type="ECO:0000313" key="1">
    <source>
        <dbReference type="EMBL" id="KAG6371370.1"/>
    </source>
</evidence>
<dbReference type="Proteomes" id="UP000683000">
    <property type="component" value="Unassembled WGS sequence"/>
</dbReference>
<accession>A0A8I2YGA2</accession>
<proteinExistence type="predicted"/>
<evidence type="ECO:0000313" key="2">
    <source>
        <dbReference type="Proteomes" id="UP000683000"/>
    </source>
</evidence>
<comment type="caution">
    <text evidence="1">The sequence shown here is derived from an EMBL/GenBank/DDBJ whole genome shotgun (WGS) entry which is preliminary data.</text>
</comment>
<dbReference type="EMBL" id="JAGFBS010000035">
    <property type="protein sequence ID" value="KAG6371370.1"/>
    <property type="molecule type" value="Genomic_DNA"/>
</dbReference>